<evidence type="ECO:0000256" key="5">
    <source>
        <dbReference type="ARBA" id="ARBA00023136"/>
    </source>
</evidence>
<dbReference type="KEGG" id="orn:DV701_16660"/>
<feature type="transmembrane region" description="Helical" evidence="6">
    <location>
        <begin position="148"/>
        <end position="172"/>
    </location>
</feature>
<evidence type="ECO:0000256" key="2">
    <source>
        <dbReference type="ARBA" id="ARBA00009142"/>
    </source>
</evidence>
<comment type="subcellular location">
    <subcellularLocation>
        <location evidence="6">Cell membrane</location>
        <topology evidence="6">Multi-pass membrane protein</topology>
    </subcellularLocation>
    <subcellularLocation>
        <location evidence="1">Membrane</location>
        <topology evidence="1">Multi-pass membrane protein</topology>
    </subcellularLocation>
</comment>
<gene>
    <name evidence="7" type="ORF">DV701_16660</name>
</gene>
<feature type="transmembrane region" description="Helical" evidence="6">
    <location>
        <begin position="41"/>
        <end position="60"/>
    </location>
</feature>
<dbReference type="GO" id="GO:0005886">
    <property type="term" value="C:plasma membrane"/>
    <property type="evidence" value="ECO:0007669"/>
    <property type="project" value="UniProtKB-SubCell"/>
</dbReference>
<feature type="transmembrane region" description="Helical" evidence="6">
    <location>
        <begin position="67"/>
        <end position="86"/>
    </location>
</feature>
<organism evidence="7 8">
    <name type="scientific">Ornithinimicrobium avium</name>
    <dbReference type="NCBI Taxonomy" id="2283195"/>
    <lineage>
        <taxon>Bacteria</taxon>
        <taxon>Bacillati</taxon>
        <taxon>Actinomycetota</taxon>
        <taxon>Actinomycetes</taxon>
        <taxon>Micrococcales</taxon>
        <taxon>Ornithinimicrobiaceae</taxon>
        <taxon>Ornithinimicrobium</taxon>
    </lineage>
</organism>
<feature type="transmembrane region" description="Helical" evidence="6">
    <location>
        <begin position="178"/>
        <end position="200"/>
    </location>
</feature>
<feature type="transmembrane region" description="Helical" evidence="6">
    <location>
        <begin position="7"/>
        <end position="35"/>
    </location>
</feature>
<keyword evidence="3 6" id="KW-0812">Transmembrane</keyword>
<dbReference type="EMBL" id="CP031229">
    <property type="protein sequence ID" value="AXH97524.1"/>
    <property type="molecule type" value="Genomic_DNA"/>
</dbReference>
<evidence type="ECO:0000256" key="4">
    <source>
        <dbReference type="ARBA" id="ARBA00022989"/>
    </source>
</evidence>
<keyword evidence="4 6" id="KW-1133">Transmembrane helix</keyword>
<dbReference type="InterPro" id="IPR051598">
    <property type="entry name" value="TSUP/Inactive_protease-like"/>
</dbReference>
<proteinExistence type="inferred from homology"/>
<dbReference type="InterPro" id="IPR002781">
    <property type="entry name" value="TM_pro_TauE-like"/>
</dbReference>
<keyword evidence="5 6" id="KW-0472">Membrane</keyword>
<evidence type="ECO:0000256" key="3">
    <source>
        <dbReference type="ARBA" id="ARBA00022692"/>
    </source>
</evidence>
<comment type="similarity">
    <text evidence="2 6">Belongs to the 4-toluene sulfonate uptake permease (TSUP) (TC 2.A.102) family.</text>
</comment>
<dbReference type="Proteomes" id="UP000253790">
    <property type="component" value="Chromosome"/>
</dbReference>
<keyword evidence="6" id="KW-1003">Cell membrane</keyword>
<dbReference type="PANTHER" id="PTHR43701:SF2">
    <property type="entry name" value="MEMBRANE TRANSPORTER PROTEIN YJNA-RELATED"/>
    <property type="match status" value="1"/>
</dbReference>
<dbReference type="Pfam" id="PF01925">
    <property type="entry name" value="TauE"/>
    <property type="match status" value="1"/>
</dbReference>
<accession>A0A345NR66</accession>
<name>A0A345NR66_9MICO</name>
<sequence length="266" mass="27291">MEVVLEVVVGVVVGLVMGTLGAGGGIISVPALVFLLGQPPAVATTTSLVIIGTTGVFSVVQHGRAGNVAWVDGCAFGVLGAGGALLGSRVATVADPRLTLGLFAVLLVITASVMWHRSRTEERTDPDEREPDRWLTWRPFSVDPRRGVLVLVVASAAGVLTGFFGVGGGFAIVPALTLVLGMPMALAVGTSLLVITLNSVTGVLGRLGTDLHLDWSLIVVFTVAAVLSSLVGGRVGRHVDPALLQRGFAVMLLLVGVYTAASTVLL</sequence>
<evidence type="ECO:0000313" key="7">
    <source>
        <dbReference type="EMBL" id="AXH97524.1"/>
    </source>
</evidence>
<evidence type="ECO:0000256" key="6">
    <source>
        <dbReference type="RuleBase" id="RU363041"/>
    </source>
</evidence>
<reference evidence="7 8" key="1">
    <citation type="submission" date="2018-07" db="EMBL/GenBank/DDBJ databases">
        <title>Complete genome sequencing of Ornithinimicrobium sp. AMA3305.</title>
        <authorList>
            <person name="Bae J.-W."/>
        </authorList>
    </citation>
    <scope>NUCLEOTIDE SEQUENCE [LARGE SCALE GENOMIC DNA]</scope>
    <source>
        <strain evidence="7 8">AMA3305</strain>
    </source>
</reference>
<feature type="transmembrane region" description="Helical" evidence="6">
    <location>
        <begin position="212"/>
        <end position="231"/>
    </location>
</feature>
<dbReference type="OrthoDB" id="528320at2"/>
<dbReference type="RefSeq" id="WP_114929977.1">
    <property type="nucleotide sequence ID" value="NZ_CP031229.1"/>
</dbReference>
<evidence type="ECO:0000313" key="8">
    <source>
        <dbReference type="Proteomes" id="UP000253790"/>
    </source>
</evidence>
<dbReference type="PANTHER" id="PTHR43701">
    <property type="entry name" value="MEMBRANE TRANSPORTER PROTEIN MJ0441-RELATED"/>
    <property type="match status" value="1"/>
</dbReference>
<protein>
    <recommendedName>
        <fullName evidence="6">Probable membrane transporter protein</fullName>
    </recommendedName>
</protein>
<dbReference type="AlphaFoldDB" id="A0A345NR66"/>
<evidence type="ECO:0000256" key="1">
    <source>
        <dbReference type="ARBA" id="ARBA00004141"/>
    </source>
</evidence>
<feature type="transmembrane region" description="Helical" evidence="6">
    <location>
        <begin position="243"/>
        <end position="265"/>
    </location>
</feature>
<keyword evidence="8" id="KW-1185">Reference proteome</keyword>
<feature type="transmembrane region" description="Helical" evidence="6">
    <location>
        <begin position="98"/>
        <end position="115"/>
    </location>
</feature>